<dbReference type="OrthoDB" id="2905268at2759"/>
<name>A0A4Y9Z817_9AGAM</name>
<evidence type="ECO:0000256" key="1">
    <source>
        <dbReference type="SAM" id="MobiDB-lite"/>
    </source>
</evidence>
<evidence type="ECO:0008006" key="5">
    <source>
        <dbReference type="Google" id="ProtNLM"/>
    </source>
</evidence>
<keyword evidence="4" id="KW-1185">Reference proteome</keyword>
<keyword evidence="2" id="KW-1133">Transmembrane helix</keyword>
<dbReference type="AlphaFoldDB" id="A0A4Y9Z817"/>
<dbReference type="Proteomes" id="UP000298327">
    <property type="component" value="Unassembled WGS sequence"/>
</dbReference>
<sequence length="336" mass="38301">MDSSSPPSRDHAWQSPDDKYIERMYLFGYFLGAVGYGAHLMIFSSCVRAIWLQRRRRRRKSYILLAFVSLLFAFGTIGNAFGIRIADLAWVDHQNSDSTAGYLSHQNQERPRYYFIVAILNVVASWLQDSLLIYRFLLIFAYNWWMLPLPLCIFVLSIVMGFLMLIQLGNSNLEIWMVTIDYALAYWASTIATTILLTCLIVGRLIYLRRELRHIVDAEFLHVPYLSISAMLVESASLYSFSILALAILYARCNQAYNAIYPLVGQLQMIAPELIILRVARGEGFTRNTSFEMSVQRSPESGQPRLPESSPKPQTQPFIRISLPEGINTSGSIHGC</sequence>
<feature type="compositionally biased region" description="Polar residues" evidence="1">
    <location>
        <begin position="291"/>
        <end position="301"/>
    </location>
</feature>
<protein>
    <recommendedName>
        <fullName evidence="5">G-protein coupled receptors family 1 profile domain-containing protein</fullName>
    </recommendedName>
</protein>
<feature type="transmembrane region" description="Helical" evidence="2">
    <location>
        <begin position="63"/>
        <end position="86"/>
    </location>
</feature>
<keyword evidence="2" id="KW-0812">Transmembrane</keyword>
<feature type="region of interest" description="Disordered" evidence="1">
    <location>
        <begin position="291"/>
        <end position="317"/>
    </location>
</feature>
<accession>A0A4Y9Z817</accession>
<dbReference type="EMBL" id="SEOQ01000095">
    <property type="protein sequence ID" value="TFY70564.1"/>
    <property type="molecule type" value="Genomic_DNA"/>
</dbReference>
<comment type="caution">
    <text evidence="3">The sequence shown here is derived from an EMBL/GenBank/DDBJ whole genome shotgun (WGS) entry which is preliminary data.</text>
</comment>
<proteinExistence type="predicted"/>
<feature type="transmembrane region" description="Helical" evidence="2">
    <location>
        <begin position="228"/>
        <end position="251"/>
    </location>
</feature>
<feature type="transmembrane region" description="Helical" evidence="2">
    <location>
        <begin position="186"/>
        <end position="207"/>
    </location>
</feature>
<feature type="transmembrane region" description="Helical" evidence="2">
    <location>
        <begin position="144"/>
        <end position="166"/>
    </location>
</feature>
<feature type="transmembrane region" description="Helical" evidence="2">
    <location>
        <begin position="26"/>
        <end position="51"/>
    </location>
</feature>
<evidence type="ECO:0000256" key="2">
    <source>
        <dbReference type="SAM" id="Phobius"/>
    </source>
</evidence>
<evidence type="ECO:0000313" key="3">
    <source>
        <dbReference type="EMBL" id="TFY70564.1"/>
    </source>
</evidence>
<keyword evidence="2" id="KW-0472">Membrane</keyword>
<organism evidence="3 4">
    <name type="scientific">Dentipellis fragilis</name>
    <dbReference type="NCBI Taxonomy" id="205917"/>
    <lineage>
        <taxon>Eukaryota</taxon>
        <taxon>Fungi</taxon>
        <taxon>Dikarya</taxon>
        <taxon>Basidiomycota</taxon>
        <taxon>Agaricomycotina</taxon>
        <taxon>Agaricomycetes</taxon>
        <taxon>Russulales</taxon>
        <taxon>Hericiaceae</taxon>
        <taxon>Dentipellis</taxon>
    </lineage>
</organism>
<gene>
    <name evidence="3" type="ORF">EVG20_g2441</name>
</gene>
<reference evidence="3 4" key="1">
    <citation type="submission" date="2019-02" db="EMBL/GenBank/DDBJ databases">
        <title>Genome sequencing of the rare red list fungi Dentipellis fragilis.</title>
        <authorList>
            <person name="Buettner E."/>
            <person name="Kellner H."/>
        </authorList>
    </citation>
    <scope>NUCLEOTIDE SEQUENCE [LARGE SCALE GENOMIC DNA]</scope>
    <source>
        <strain evidence="3 4">DSM 105465</strain>
    </source>
</reference>
<evidence type="ECO:0000313" key="4">
    <source>
        <dbReference type="Proteomes" id="UP000298327"/>
    </source>
</evidence>